<feature type="domain" description="FAD-binding FR-type" evidence="3">
    <location>
        <begin position="104"/>
        <end position="203"/>
    </location>
</feature>
<dbReference type="PROSITE" id="PS51085">
    <property type="entry name" value="2FE2S_FER_2"/>
    <property type="match status" value="1"/>
</dbReference>
<dbReference type="InterPro" id="IPR006058">
    <property type="entry name" value="2Fe2S_fd_BS"/>
</dbReference>
<accession>A0A4Q8LDG7</accession>
<dbReference type="Proteomes" id="UP000292627">
    <property type="component" value="Unassembled WGS sequence"/>
</dbReference>
<dbReference type="Gene3D" id="3.10.20.30">
    <property type="match status" value="1"/>
</dbReference>
<dbReference type="CDD" id="cd06209">
    <property type="entry name" value="BenDO_FAD_NAD"/>
    <property type="match status" value="1"/>
</dbReference>
<dbReference type="AlphaFoldDB" id="A0A4Q8LDG7"/>
<dbReference type="OrthoDB" id="9806195at2"/>
<dbReference type="PANTHER" id="PTHR47354:SF5">
    <property type="entry name" value="PROTEIN RFBI"/>
    <property type="match status" value="1"/>
</dbReference>
<dbReference type="PANTHER" id="PTHR47354">
    <property type="entry name" value="NADH OXIDOREDUCTASE HCR"/>
    <property type="match status" value="1"/>
</dbReference>
<name>A0A4Q8LDG7_9GAMM</name>
<dbReference type="EMBL" id="SHMC01000002">
    <property type="protein sequence ID" value="TAA26954.1"/>
    <property type="molecule type" value="Genomic_DNA"/>
</dbReference>
<dbReference type="Pfam" id="PF00111">
    <property type="entry name" value="Fer2"/>
    <property type="match status" value="1"/>
</dbReference>
<dbReference type="InterPro" id="IPR012675">
    <property type="entry name" value="Beta-grasp_dom_sf"/>
</dbReference>
<dbReference type="SUPFAM" id="SSF54292">
    <property type="entry name" value="2Fe-2S ferredoxin-like"/>
    <property type="match status" value="1"/>
</dbReference>
<dbReference type="InterPro" id="IPR036010">
    <property type="entry name" value="2Fe-2S_ferredoxin-like_sf"/>
</dbReference>
<protein>
    <submittedName>
        <fullName evidence="4">2Fe-2S iron-sulfur cluster binding domain-containing protein</fullName>
    </submittedName>
</protein>
<organism evidence="4 5">
    <name type="scientific">Pseudoxanthomonas winnipegensis</name>
    <dbReference type="NCBI Taxonomy" id="2480810"/>
    <lineage>
        <taxon>Bacteria</taxon>
        <taxon>Pseudomonadati</taxon>
        <taxon>Pseudomonadota</taxon>
        <taxon>Gammaproteobacteria</taxon>
        <taxon>Lysobacterales</taxon>
        <taxon>Lysobacteraceae</taxon>
        <taxon>Pseudoxanthomonas</taxon>
    </lineage>
</organism>
<dbReference type="InterPro" id="IPR001433">
    <property type="entry name" value="OxRdtase_FAD/NAD-bd"/>
</dbReference>
<reference evidence="4 5" key="1">
    <citation type="submission" date="2019-02" db="EMBL/GenBank/DDBJ databases">
        <title>WGS of Pseudoxanthomonas species novum from clinical isolates.</title>
        <authorList>
            <person name="Bernier A.-M."/>
            <person name="Bernard K."/>
            <person name="Vachon A."/>
        </authorList>
    </citation>
    <scope>NUCLEOTIDE SEQUENCE [LARGE SCALE GENOMIC DNA]</scope>
    <source>
        <strain evidence="4 5">NML171200</strain>
    </source>
</reference>
<dbReference type="InterPro" id="IPR008333">
    <property type="entry name" value="Cbr1-like_FAD-bd_dom"/>
</dbReference>
<dbReference type="InterPro" id="IPR047683">
    <property type="entry name" value="BenC-like_FAD_NAD-bd"/>
</dbReference>
<evidence type="ECO:0000313" key="5">
    <source>
        <dbReference type="Proteomes" id="UP000292627"/>
    </source>
</evidence>
<dbReference type="SUPFAM" id="SSF63380">
    <property type="entry name" value="Riboflavin synthase domain-like"/>
    <property type="match status" value="1"/>
</dbReference>
<dbReference type="InterPro" id="IPR017927">
    <property type="entry name" value="FAD-bd_FR_type"/>
</dbReference>
<dbReference type="SUPFAM" id="SSF52343">
    <property type="entry name" value="Ferredoxin reductase-like, C-terminal NADP-linked domain"/>
    <property type="match status" value="1"/>
</dbReference>
<dbReference type="PRINTS" id="PR00371">
    <property type="entry name" value="FPNCR"/>
</dbReference>
<dbReference type="Gene3D" id="2.40.30.10">
    <property type="entry name" value="Translation factors"/>
    <property type="match status" value="1"/>
</dbReference>
<proteinExistence type="predicted"/>
<evidence type="ECO:0000259" key="2">
    <source>
        <dbReference type="PROSITE" id="PS51085"/>
    </source>
</evidence>
<dbReference type="CDD" id="cd00207">
    <property type="entry name" value="fer2"/>
    <property type="match status" value="1"/>
</dbReference>
<dbReference type="InterPro" id="IPR001041">
    <property type="entry name" value="2Fe-2S_ferredoxin-type"/>
</dbReference>
<dbReference type="Pfam" id="PF00970">
    <property type="entry name" value="FAD_binding_6"/>
    <property type="match status" value="1"/>
</dbReference>
<dbReference type="Gene3D" id="3.40.50.80">
    <property type="entry name" value="Nucleotide-binding domain of ferredoxin-NADP reductase (FNR) module"/>
    <property type="match status" value="1"/>
</dbReference>
<dbReference type="RefSeq" id="WP_130550806.1">
    <property type="nucleotide sequence ID" value="NZ_SHMC01000002.1"/>
</dbReference>
<dbReference type="InterPro" id="IPR001709">
    <property type="entry name" value="Flavoprot_Pyr_Nucl_cyt_Rdtase"/>
</dbReference>
<dbReference type="PRINTS" id="PR00410">
    <property type="entry name" value="PHEHYDRXLASE"/>
</dbReference>
<evidence type="ECO:0000313" key="4">
    <source>
        <dbReference type="EMBL" id="TAA26954.1"/>
    </source>
</evidence>
<dbReference type="InterPro" id="IPR039261">
    <property type="entry name" value="FNR_nucleotide-bd"/>
</dbReference>
<dbReference type="NCBIfam" id="NF040810">
    <property type="entry name" value="BenC"/>
    <property type="match status" value="1"/>
</dbReference>
<dbReference type="InterPro" id="IPR017938">
    <property type="entry name" value="Riboflavin_synthase-like_b-brl"/>
</dbReference>
<dbReference type="InterPro" id="IPR050415">
    <property type="entry name" value="MRET"/>
</dbReference>
<dbReference type="Pfam" id="PF00175">
    <property type="entry name" value="NAD_binding_1"/>
    <property type="match status" value="1"/>
</dbReference>
<evidence type="ECO:0000259" key="3">
    <source>
        <dbReference type="PROSITE" id="PS51384"/>
    </source>
</evidence>
<feature type="domain" description="2Fe-2S ferredoxin-type" evidence="2">
    <location>
        <begin position="3"/>
        <end position="97"/>
    </location>
</feature>
<dbReference type="PROSITE" id="PS51384">
    <property type="entry name" value="FAD_FR"/>
    <property type="match status" value="1"/>
</dbReference>
<dbReference type="GO" id="GO:0016491">
    <property type="term" value="F:oxidoreductase activity"/>
    <property type="evidence" value="ECO:0007669"/>
    <property type="project" value="InterPro"/>
</dbReference>
<sequence length="345" mass="36410">MSYRIALNFEDGVTRFIDCNPGEKVLDAAFRARVNLPMDCSDGVCGTCKCRAEAGAYDLGEDYIDDALSADEAAAGLVLTCQMVPASDCTIAVPVTSAACKTGTSRFRAAVVDVVPHADAALELKLEALEDAPAFLPGQYVNITVPGSGGQTRSYSFSSPPGSDTPAFLIKRVPGGLMSGYLDSASPGQVLELTGPLGSFYLRAVTRPVLMLAGGTGLAPFLAMLAQLERTGSAHPVHLMYGVTRGADLVLVEQLQGFAERLDFFSFTTCVVDPASRHPKVGYVTDHLPPEALHAGEVDVYLCGPPPMVDAVRNHFTAIALTPANFYYEKFTPNAPASAPQDLAA</sequence>
<comment type="cofactor">
    <cofactor evidence="1">
        <name>[2Fe-2S] cluster</name>
        <dbReference type="ChEBI" id="CHEBI:190135"/>
    </cofactor>
</comment>
<evidence type="ECO:0000256" key="1">
    <source>
        <dbReference type="ARBA" id="ARBA00034078"/>
    </source>
</evidence>
<comment type="caution">
    <text evidence="4">The sequence shown here is derived from an EMBL/GenBank/DDBJ whole genome shotgun (WGS) entry which is preliminary data.</text>
</comment>
<dbReference type="PROSITE" id="PS00197">
    <property type="entry name" value="2FE2S_FER_1"/>
    <property type="match status" value="1"/>
</dbReference>
<gene>
    <name evidence="4" type="ORF">EA660_07030</name>
</gene>
<dbReference type="GO" id="GO:0051537">
    <property type="term" value="F:2 iron, 2 sulfur cluster binding"/>
    <property type="evidence" value="ECO:0007669"/>
    <property type="project" value="InterPro"/>
</dbReference>